<evidence type="ECO:0000256" key="7">
    <source>
        <dbReference type="ARBA" id="ARBA00023163"/>
    </source>
</evidence>
<comment type="similarity">
    <text evidence="2 8">Belongs to the ArgR family.</text>
</comment>
<comment type="subcellular location">
    <subcellularLocation>
        <location evidence="1 8">Cytoplasm</location>
    </subcellularLocation>
</comment>
<dbReference type="NCBIfam" id="TIGR01529">
    <property type="entry name" value="argR_whole"/>
    <property type="match status" value="1"/>
</dbReference>
<dbReference type="OrthoDB" id="7060358at2"/>
<evidence type="ECO:0000313" key="14">
    <source>
        <dbReference type="Proteomes" id="UP000033551"/>
    </source>
</evidence>
<feature type="domain" description="Arginine repressor DNA-binding" evidence="11">
    <location>
        <begin position="18"/>
        <end position="91"/>
    </location>
</feature>
<dbReference type="InterPro" id="IPR036390">
    <property type="entry name" value="WH_DNA-bd_sf"/>
</dbReference>
<feature type="domain" description="Arginine repressor C-terminal" evidence="12">
    <location>
        <begin position="114"/>
        <end position="177"/>
    </location>
</feature>
<accession>A0A0F4JIA8</accession>
<protein>
    <recommendedName>
        <fullName evidence="8 9">Arginine repressor</fullName>
    </recommendedName>
</protein>
<dbReference type="Proteomes" id="UP000033551">
    <property type="component" value="Unassembled WGS sequence"/>
</dbReference>
<evidence type="ECO:0000259" key="12">
    <source>
        <dbReference type="Pfam" id="PF02863"/>
    </source>
</evidence>
<evidence type="ECO:0000256" key="4">
    <source>
        <dbReference type="ARBA" id="ARBA00022491"/>
    </source>
</evidence>
<dbReference type="InterPro" id="IPR020899">
    <property type="entry name" value="Arg_repress_C"/>
</dbReference>
<dbReference type="InterPro" id="IPR036251">
    <property type="entry name" value="Arg_repress_C_sf"/>
</dbReference>
<comment type="function">
    <text evidence="8">Regulates arginine biosynthesis genes.</text>
</comment>
<dbReference type="GO" id="GO:0051259">
    <property type="term" value="P:protein complex oligomerization"/>
    <property type="evidence" value="ECO:0007669"/>
    <property type="project" value="InterPro"/>
</dbReference>
<evidence type="ECO:0000256" key="2">
    <source>
        <dbReference type="ARBA" id="ARBA00008316"/>
    </source>
</evidence>
<dbReference type="HAMAP" id="MF_00173">
    <property type="entry name" value="Arg_repressor"/>
    <property type="match status" value="1"/>
</dbReference>
<keyword evidence="7 8" id="KW-0804">Transcription</keyword>
<dbReference type="RefSeq" id="WP_045948045.1">
    <property type="nucleotide sequence ID" value="NZ_JZWV01000397.1"/>
</dbReference>
<dbReference type="Pfam" id="PF01316">
    <property type="entry name" value="Arg_repressor"/>
    <property type="match status" value="1"/>
</dbReference>
<dbReference type="GO" id="GO:0005737">
    <property type="term" value="C:cytoplasm"/>
    <property type="evidence" value="ECO:0007669"/>
    <property type="project" value="UniProtKB-SubCell"/>
</dbReference>
<evidence type="ECO:0000256" key="8">
    <source>
        <dbReference type="HAMAP-Rule" id="MF_00173"/>
    </source>
</evidence>
<keyword evidence="4 8" id="KW-0678">Repressor</keyword>
<keyword evidence="6 8" id="KW-0238">DNA-binding</keyword>
<dbReference type="GO" id="GO:1900079">
    <property type="term" value="P:regulation of arginine biosynthetic process"/>
    <property type="evidence" value="ECO:0007669"/>
    <property type="project" value="UniProtKB-UniRule"/>
</dbReference>
<evidence type="ECO:0000256" key="3">
    <source>
        <dbReference type="ARBA" id="ARBA00022490"/>
    </source>
</evidence>
<reference evidence="13 14" key="1">
    <citation type="submission" date="2015-02" db="EMBL/GenBank/DDBJ databases">
        <authorList>
            <person name="Ju K.-S."/>
            <person name="Doroghazi J.R."/>
            <person name="Metcalf W."/>
        </authorList>
    </citation>
    <scope>NUCLEOTIDE SEQUENCE [LARGE SCALE GENOMIC DNA]</scope>
    <source>
        <strain evidence="13 14">NRRL ISP-5550</strain>
    </source>
</reference>
<dbReference type="AlphaFoldDB" id="A0A0F4JIA8"/>
<keyword evidence="14" id="KW-1185">Reference proteome</keyword>
<keyword evidence="8" id="KW-0055">Arginine biosynthesis</keyword>
<name>A0A0F4JIA8_9ACTN</name>
<dbReference type="InterPro" id="IPR036388">
    <property type="entry name" value="WH-like_DNA-bd_sf"/>
</dbReference>
<comment type="caution">
    <text evidence="13">The sequence shown here is derived from an EMBL/GenBank/DDBJ whole genome shotgun (WGS) entry which is preliminary data.</text>
</comment>
<dbReference type="Gene3D" id="1.10.10.10">
    <property type="entry name" value="Winged helix-like DNA-binding domain superfamily/Winged helix DNA-binding domain"/>
    <property type="match status" value="1"/>
</dbReference>
<gene>
    <name evidence="8" type="primary">argR</name>
    <name evidence="13" type="ORF">VR44_15365</name>
</gene>
<proteinExistence type="inferred from homology"/>
<dbReference type="SUPFAM" id="SSF46785">
    <property type="entry name" value="Winged helix' DNA-binding domain"/>
    <property type="match status" value="1"/>
</dbReference>
<dbReference type="PATRIC" id="fig|68223.7.peg.7475"/>
<dbReference type="InterPro" id="IPR020900">
    <property type="entry name" value="Arg_repress_DNA-bd"/>
</dbReference>
<dbReference type="Gene3D" id="3.30.1360.40">
    <property type="match status" value="1"/>
</dbReference>
<evidence type="ECO:0000256" key="9">
    <source>
        <dbReference type="NCBIfam" id="TIGR01529"/>
    </source>
</evidence>
<feature type="region of interest" description="Disordered" evidence="10">
    <location>
        <begin position="1"/>
        <end position="20"/>
    </location>
</feature>
<dbReference type="UniPathway" id="UPA00068"/>
<dbReference type="STRING" id="68223.GCA_002028425_01504"/>
<keyword evidence="8" id="KW-0028">Amino-acid biosynthesis</keyword>
<sequence length="185" mass="19690">MSQAQEHEQNGGPSVPQTRTARHRRIVDILNRQPVRSQSQLAKLLADDGLLANDGLSVTQATLSRDLDELGAVKIRNTGGELIYAVPSEGGFRTPQAPLGESAKEERMRRLSGELLISAEASANLVVLRTPPGAAQFLASAIDQAELHAVLGTIAGDDTLMLISRDPSGGQALADHMLRLAQKEG</sequence>
<evidence type="ECO:0000256" key="5">
    <source>
        <dbReference type="ARBA" id="ARBA00023015"/>
    </source>
</evidence>
<evidence type="ECO:0000313" key="13">
    <source>
        <dbReference type="EMBL" id="KJY32706.1"/>
    </source>
</evidence>
<dbReference type="PANTHER" id="PTHR34471">
    <property type="entry name" value="ARGININE REPRESSOR"/>
    <property type="match status" value="1"/>
</dbReference>
<dbReference type="Pfam" id="PF02863">
    <property type="entry name" value="Arg_repressor_C"/>
    <property type="match status" value="1"/>
</dbReference>
<dbReference type="GO" id="GO:0003677">
    <property type="term" value="F:DNA binding"/>
    <property type="evidence" value="ECO:0007669"/>
    <property type="project" value="UniProtKB-KW"/>
</dbReference>
<dbReference type="EMBL" id="JZWV01000397">
    <property type="protein sequence ID" value="KJY32706.1"/>
    <property type="molecule type" value="Genomic_DNA"/>
</dbReference>
<dbReference type="NCBIfam" id="NF002880">
    <property type="entry name" value="PRK03341.1"/>
    <property type="match status" value="1"/>
</dbReference>
<evidence type="ECO:0000259" key="11">
    <source>
        <dbReference type="Pfam" id="PF01316"/>
    </source>
</evidence>
<evidence type="ECO:0000256" key="6">
    <source>
        <dbReference type="ARBA" id="ARBA00023125"/>
    </source>
</evidence>
<evidence type="ECO:0000256" key="10">
    <source>
        <dbReference type="SAM" id="MobiDB-lite"/>
    </source>
</evidence>
<dbReference type="GO" id="GO:0006526">
    <property type="term" value="P:L-arginine biosynthetic process"/>
    <property type="evidence" value="ECO:0007669"/>
    <property type="project" value="UniProtKB-UniPathway"/>
</dbReference>
<comment type="pathway">
    <text evidence="8">Amino-acid biosynthesis; L-arginine biosynthesis [regulation].</text>
</comment>
<dbReference type="GO" id="GO:0034618">
    <property type="term" value="F:arginine binding"/>
    <property type="evidence" value="ECO:0007669"/>
    <property type="project" value="InterPro"/>
</dbReference>
<dbReference type="SUPFAM" id="SSF55252">
    <property type="entry name" value="C-terminal domain of arginine repressor"/>
    <property type="match status" value="1"/>
</dbReference>
<keyword evidence="3 8" id="KW-0963">Cytoplasm</keyword>
<dbReference type="eggNOG" id="COG1438">
    <property type="taxonomic scope" value="Bacteria"/>
</dbReference>
<keyword evidence="5 8" id="KW-0805">Transcription regulation</keyword>
<dbReference type="PANTHER" id="PTHR34471:SF1">
    <property type="entry name" value="ARGININE REPRESSOR"/>
    <property type="match status" value="1"/>
</dbReference>
<organism evidence="13 14">
    <name type="scientific">Streptomyces katrae</name>
    <dbReference type="NCBI Taxonomy" id="68223"/>
    <lineage>
        <taxon>Bacteria</taxon>
        <taxon>Bacillati</taxon>
        <taxon>Actinomycetota</taxon>
        <taxon>Actinomycetes</taxon>
        <taxon>Kitasatosporales</taxon>
        <taxon>Streptomycetaceae</taxon>
        <taxon>Streptomyces</taxon>
    </lineage>
</organism>
<dbReference type="InterPro" id="IPR001669">
    <property type="entry name" value="Arg_repress"/>
</dbReference>
<dbReference type="GO" id="GO:0003700">
    <property type="term" value="F:DNA-binding transcription factor activity"/>
    <property type="evidence" value="ECO:0007669"/>
    <property type="project" value="UniProtKB-UniRule"/>
</dbReference>
<evidence type="ECO:0000256" key="1">
    <source>
        <dbReference type="ARBA" id="ARBA00004496"/>
    </source>
</evidence>
<dbReference type="PRINTS" id="PR01467">
    <property type="entry name" value="ARGREPRESSOR"/>
</dbReference>